<accession>A0A2T7P0Y3</accession>
<evidence type="ECO:0000256" key="2">
    <source>
        <dbReference type="ARBA" id="ARBA00023043"/>
    </source>
</evidence>
<comment type="caution">
    <text evidence="4">The sequence shown here is derived from an EMBL/GenBank/DDBJ whole genome shotgun (WGS) entry which is preliminary data.</text>
</comment>
<dbReference type="PROSITE" id="PS50088">
    <property type="entry name" value="ANK_REPEAT"/>
    <property type="match status" value="3"/>
</dbReference>
<reference evidence="4 5" key="1">
    <citation type="submission" date="2018-04" db="EMBL/GenBank/DDBJ databases">
        <title>The genome of golden apple snail Pomacea canaliculata provides insight into stress tolerance and invasive adaptation.</title>
        <authorList>
            <person name="Liu C."/>
            <person name="Liu B."/>
            <person name="Ren Y."/>
            <person name="Zhang Y."/>
            <person name="Wang H."/>
            <person name="Li S."/>
            <person name="Jiang F."/>
            <person name="Yin L."/>
            <person name="Zhang G."/>
            <person name="Qian W."/>
            <person name="Fan W."/>
        </authorList>
    </citation>
    <scope>NUCLEOTIDE SEQUENCE [LARGE SCALE GENOMIC DNA]</scope>
    <source>
        <strain evidence="4">SZHN2017</strain>
        <tissue evidence="4">Muscle</tissue>
    </source>
</reference>
<dbReference type="PROSITE" id="PS50297">
    <property type="entry name" value="ANK_REP_REGION"/>
    <property type="match status" value="2"/>
</dbReference>
<gene>
    <name evidence="4" type="ORF">C0Q70_12227</name>
</gene>
<dbReference type="SUPFAM" id="SSF48403">
    <property type="entry name" value="Ankyrin repeat"/>
    <property type="match status" value="1"/>
</dbReference>
<dbReference type="Gene3D" id="1.25.40.20">
    <property type="entry name" value="Ankyrin repeat-containing domain"/>
    <property type="match status" value="2"/>
</dbReference>
<evidence type="ECO:0000256" key="1">
    <source>
        <dbReference type="ARBA" id="ARBA00022737"/>
    </source>
</evidence>
<protein>
    <submittedName>
        <fullName evidence="4">Uncharacterized protein</fullName>
    </submittedName>
</protein>
<evidence type="ECO:0000313" key="5">
    <source>
        <dbReference type="Proteomes" id="UP000245119"/>
    </source>
</evidence>
<dbReference type="InterPro" id="IPR051165">
    <property type="entry name" value="Multifunctional_ANK_Repeat"/>
</dbReference>
<feature type="repeat" description="ANK" evidence="3">
    <location>
        <begin position="291"/>
        <end position="323"/>
    </location>
</feature>
<dbReference type="EMBL" id="PZQS01000007">
    <property type="protein sequence ID" value="PVD27077.1"/>
    <property type="molecule type" value="Genomic_DNA"/>
</dbReference>
<keyword evidence="5" id="KW-1185">Reference proteome</keyword>
<dbReference type="Proteomes" id="UP000245119">
    <property type="component" value="Linkage Group LG7"/>
</dbReference>
<dbReference type="InterPro" id="IPR002110">
    <property type="entry name" value="Ankyrin_rpt"/>
</dbReference>
<evidence type="ECO:0000313" key="4">
    <source>
        <dbReference type="EMBL" id="PVD27077.1"/>
    </source>
</evidence>
<proteinExistence type="predicted"/>
<dbReference type="Pfam" id="PF00023">
    <property type="entry name" value="Ank"/>
    <property type="match status" value="2"/>
</dbReference>
<feature type="repeat" description="ANK" evidence="3">
    <location>
        <begin position="206"/>
        <end position="241"/>
    </location>
</feature>
<dbReference type="STRING" id="400727.A0A2T7P0Y3"/>
<keyword evidence="1" id="KW-0677">Repeat</keyword>
<feature type="repeat" description="ANK" evidence="3">
    <location>
        <begin position="363"/>
        <end position="395"/>
    </location>
</feature>
<dbReference type="PANTHER" id="PTHR24123:SF139">
    <property type="entry name" value="ANKYRIN"/>
    <property type="match status" value="1"/>
</dbReference>
<organism evidence="4 5">
    <name type="scientific">Pomacea canaliculata</name>
    <name type="common">Golden apple snail</name>
    <dbReference type="NCBI Taxonomy" id="400727"/>
    <lineage>
        <taxon>Eukaryota</taxon>
        <taxon>Metazoa</taxon>
        <taxon>Spiralia</taxon>
        <taxon>Lophotrochozoa</taxon>
        <taxon>Mollusca</taxon>
        <taxon>Gastropoda</taxon>
        <taxon>Caenogastropoda</taxon>
        <taxon>Architaenioglossa</taxon>
        <taxon>Ampullarioidea</taxon>
        <taxon>Ampullariidae</taxon>
        <taxon>Pomacea</taxon>
    </lineage>
</organism>
<name>A0A2T7P0Y3_POMCA</name>
<dbReference type="AlphaFoldDB" id="A0A2T7P0Y3"/>
<dbReference type="Pfam" id="PF12796">
    <property type="entry name" value="Ank_2"/>
    <property type="match status" value="1"/>
</dbReference>
<keyword evidence="2 3" id="KW-0040">ANK repeat</keyword>
<sequence>MSHGQQHSTWSSDHVPPDIMARIAETSELLNSAAEAGNWKLVRELISNEHSVVVAIQQSCLLQKFASLTKISYQLVKDILKQILTNKESSQKLKVQVTNAAVEAARCGNWDTLIVFLWSVEGLLEDDSSLRSVILTIADSQTLREKRYLHIDVLSAVWRNSKQRILDSTDKTVHNILVQMAAKVNMWSRVCDLLVTKPDLNLLDRDGLSVLHRLVMCPDSRFDSLLSCLLENGADVNLKTANGDTALHLATEHQKLRKVEYILRNKNAESKNKALELLFKDCRNVDDKNRDGKTAAILAARIENWHFLKLLLKHGANHDISDRDNRNVLHRLALADSKHVEEVMPLFSLLKSRDANINVTGPSGNTIVHLAAKKKNWKLLQYLLHLGACINSHNHEGADIEAFCSFDQILHRLMQSITSDNISIILLLIGLILEENEDVIFHRSSEGQSVMQLAFNKKTMDILVSFVVIDIHLEPEALVDEMCSSTWQTGAIRSDDPDWIFHNTEY</sequence>
<dbReference type="OrthoDB" id="2157354at2759"/>
<dbReference type="PANTHER" id="PTHR24123">
    <property type="entry name" value="ANKYRIN REPEAT-CONTAINING"/>
    <property type="match status" value="1"/>
</dbReference>
<dbReference type="InterPro" id="IPR036770">
    <property type="entry name" value="Ankyrin_rpt-contain_sf"/>
</dbReference>
<evidence type="ECO:0000256" key="3">
    <source>
        <dbReference type="PROSITE-ProRule" id="PRU00023"/>
    </source>
</evidence>
<dbReference type="SMART" id="SM00248">
    <property type="entry name" value="ANK"/>
    <property type="match status" value="6"/>
</dbReference>